<dbReference type="Gene3D" id="3.40.630.30">
    <property type="match status" value="1"/>
</dbReference>
<name>A0A7L7KU15_9MOLU</name>
<evidence type="ECO:0000313" key="2">
    <source>
        <dbReference type="EMBL" id="QMS85268.1"/>
    </source>
</evidence>
<dbReference type="PROSITE" id="PS51186">
    <property type="entry name" value="GNAT"/>
    <property type="match status" value="1"/>
</dbReference>
<dbReference type="Proteomes" id="UP000514720">
    <property type="component" value="Chromosome"/>
</dbReference>
<dbReference type="RefSeq" id="WP_258877058.1">
    <property type="nucleotide sequence ID" value="NZ_CP048914.1"/>
</dbReference>
<dbReference type="InterPro" id="IPR016181">
    <property type="entry name" value="Acyl_CoA_acyltransferase"/>
</dbReference>
<feature type="domain" description="N-acetyltransferase" evidence="1">
    <location>
        <begin position="5"/>
        <end position="166"/>
    </location>
</feature>
<organism evidence="2 3">
    <name type="scientific">Candidatus Xianfuyuplasma coldseepsis</name>
    <dbReference type="NCBI Taxonomy" id="2782163"/>
    <lineage>
        <taxon>Bacteria</taxon>
        <taxon>Bacillati</taxon>
        <taxon>Mycoplasmatota</taxon>
        <taxon>Mollicutes</taxon>
        <taxon>Candidatus Izemoplasmatales</taxon>
        <taxon>Candidatus Izemoplasmataceae</taxon>
        <taxon>Candidatus Xianfuyuplasma</taxon>
    </lineage>
</organism>
<dbReference type="GO" id="GO:0016747">
    <property type="term" value="F:acyltransferase activity, transferring groups other than amino-acyl groups"/>
    <property type="evidence" value="ECO:0007669"/>
    <property type="project" value="InterPro"/>
</dbReference>
<dbReference type="PANTHER" id="PTHR43617:SF2">
    <property type="entry name" value="UPF0039 PROTEIN SLL0451"/>
    <property type="match status" value="1"/>
</dbReference>
<evidence type="ECO:0000313" key="3">
    <source>
        <dbReference type="Proteomes" id="UP000514720"/>
    </source>
</evidence>
<proteinExistence type="predicted"/>
<dbReference type="EMBL" id="CP048914">
    <property type="protein sequence ID" value="QMS85268.1"/>
    <property type="molecule type" value="Genomic_DNA"/>
</dbReference>
<accession>A0A7L7KU15</accession>
<dbReference type="SUPFAM" id="SSF55729">
    <property type="entry name" value="Acyl-CoA N-acyltransferases (Nat)"/>
    <property type="match status" value="1"/>
</dbReference>
<dbReference type="InterPro" id="IPR000182">
    <property type="entry name" value="GNAT_dom"/>
</dbReference>
<protein>
    <submittedName>
        <fullName evidence="2">GNAT family N-acetyltransferase</fullName>
    </submittedName>
</protein>
<dbReference type="Pfam" id="PF00583">
    <property type="entry name" value="Acetyltransf_1"/>
    <property type="match status" value="1"/>
</dbReference>
<dbReference type="KEGG" id="xcl:G4Z02_05730"/>
<keyword evidence="2" id="KW-0808">Transferase</keyword>
<dbReference type="CDD" id="cd04301">
    <property type="entry name" value="NAT_SF"/>
    <property type="match status" value="1"/>
</dbReference>
<evidence type="ECO:0000259" key="1">
    <source>
        <dbReference type="PROSITE" id="PS51186"/>
    </source>
</evidence>
<gene>
    <name evidence="2" type="ORF">G4Z02_05730</name>
</gene>
<reference evidence="2 3" key="1">
    <citation type="submission" date="2020-02" db="EMBL/GenBank/DDBJ databases">
        <authorList>
            <person name="Zheng R.K."/>
            <person name="Sun C.M."/>
        </authorList>
    </citation>
    <scope>NUCLEOTIDE SEQUENCE [LARGE SCALE GENOMIC DNA]</scope>
    <source>
        <strain evidence="3">zrk13</strain>
    </source>
</reference>
<keyword evidence="3" id="KW-1185">Reference proteome</keyword>
<dbReference type="PANTHER" id="PTHR43617">
    <property type="entry name" value="L-AMINO ACID N-ACETYLTRANSFERASE"/>
    <property type="match status" value="1"/>
</dbReference>
<sequence length="176" mass="20272">MKNHIIIRKATIDDAEGKGYVHYHSWNEAYTGLIDQNYLDSRTLTNCVETARKYPQNTYVALFDDKIVGFACYLKCRDDDLEDTGEINAIYVLKKYYGLGIGKQLMNMCFKELREYSNISLWVLKTNSHAIKFYEHIGFEKDGKEKTVNLNNGSSIVEIRMTLDIAGLKIGESYEI</sequence>
<dbReference type="AlphaFoldDB" id="A0A7L7KU15"/>
<dbReference type="InterPro" id="IPR050276">
    <property type="entry name" value="MshD_Acetyltransferase"/>
</dbReference>